<evidence type="ECO:0000256" key="5">
    <source>
        <dbReference type="SAM" id="Phobius"/>
    </source>
</evidence>
<feature type="transmembrane region" description="Helical" evidence="5">
    <location>
        <begin position="177"/>
        <end position="197"/>
    </location>
</feature>
<keyword evidence="7" id="KW-1185">Reference proteome</keyword>
<accession>A0A178ZDP5</accession>
<evidence type="ECO:0008006" key="8">
    <source>
        <dbReference type="Google" id="ProtNLM"/>
    </source>
</evidence>
<keyword evidence="3 5" id="KW-1133">Transmembrane helix</keyword>
<evidence type="ECO:0000256" key="1">
    <source>
        <dbReference type="ARBA" id="ARBA00004141"/>
    </source>
</evidence>
<dbReference type="AlphaFoldDB" id="A0A178ZDP5"/>
<dbReference type="OrthoDB" id="2533084at2759"/>
<dbReference type="Pfam" id="PF07690">
    <property type="entry name" value="MFS_1"/>
    <property type="match status" value="1"/>
</dbReference>
<feature type="transmembrane region" description="Helical" evidence="5">
    <location>
        <begin position="120"/>
        <end position="138"/>
    </location>
</feature>
<dbReference type="RefSeq" id="XP_018690660.1">
    <property type="nucleotide sequence ID" value="XM_018839539.1"/>
</dbReference>
<dbReference type="PANTHER" id="PTHR23502">
    <property type="entry name" value="MAJOR FACILITATOR SUPERFAMILY"/>
    <property type="match status" value="1"/>
</dbReference>
<feature type="transmembrane region" description="Helical" evidence="5">
    <location>
        <begin position="380"/>
        <end position="405"/>
    </location>
</feature>
<dbReference type="SUPFAM" id="SSF103473">
    <property type="entry name" value="MFS general substrate transporter"/>
    <property type="match status" value="1"/>
</dbReference>
<name>A0A178ZDP5_9EURO</name>
<evidence type="ECO:0000313" key="6">
    <source>
        <dbReference type="EMBL" id="OAP57293.1"/>
    </source>
</evidence>
<dbReference type="InterPro" id="IPR036259">
    <property type="entry name" value="MFS_trans_sf"/>
</dbReference>
<evidence type="ECO:0000313" key="7">
    <source>
        <dbReference type="Proteomes" id="UP000078343"/>
    </source>
</evidence>
<dbReference type="GO" id="GO:0005886">
    <property type="term" value="C:plasma membrane"/>
    <property type="evidence" value="ECO:0007669"/>
    <property type="project" value="TreeGrafter"/>
</dbReference>
<protein>
    <recommendedName>
        <fullName evidence="8">Major facilitator superfamily (MFS) profile domain-containing protein</fullName>
    </recommendedName>
</protein>
<gene>
    <name evidence="6" type="ORF">AYL99_08031</name>
</gene>
<feature type="transmembrane region" description="Helical" evidence="5">
    <location>
        <begin position="271"/>
        <end position="291"/>
    </location>
</feature>
<keyword evidence="2 5" id="KW-0812">Transmembrane</keyword>
<feature type="transmembrane region" description="Helical" evidence="5">
    <location>
        <begin position="465"/>
        <end position="487"/>
    </location>
</feature>
<feature type="transmembrane region" description="Helical" evidence="5">
    <location>
        <begin position="527"/>
        <end position="548"/>
    </location>
</feature>
<evidence type="ECO:0000256" key="3">
    <source>
        <dbReference type="ARBA" id="ARBA00022989"/>
    </source>
</evidence>
<comment type="subcellular location">
    <subcellularLocation>
        <location evidence="1">Membrane</location>
        <topology evidence="1">Multi-pass membrane protein</topology>
    </subcellularLocation>
</comment>
<dbReference type="GO" id="GO:0022857">
    <property type="term" value="F:transmembrane transporter activity"/>
    <property type="evidence" value="ECO:0007669"/>
    <property type="project" value="InterPro"/>
</dbReference>
<evidence type="ECO:0000256" key="4">
    <source>
        <dbReference type="ARBA" id="ARBA00023136"/>
    </source>
</evidence>
<feature type="transmembrane region" description="Helical" evidence="5">
    <location>
        <begin position="493"/>
        <end position="515"/>
    </location>
</feature>
<dbReference type="Gene3D" id="1.20.1250.20">
    <property type="entry name" value="MFS general substrate transporter like domains"/>
    <property type="match status" value="1"/>
</dbReference>
<dbReference type="GeneID" id="30012199"/>
<feature type="transmembrane region" description="Helical" evidence="5">
    <location>
        <begin position="238"/>
        <end position="259"/>
    </location>
</feature>
<comment type="caution">
    <text evidence="6">The sequence shown here is derived from an EMBL/GenBank/DDBJ whole genome shotgun (WGS) entry which is preliminary data.</text>
</comment>
<dbReference type="EMBL" id="LVYI01000007">
    <property type="protein sequence ID" value="OAP57293.1"/>
    <property type="molecule type" value="Genomic_DNA"/>
</dbReference>
<dbReference type="InterPro" id="IPR011701">
    <property type="entry name" value="MFS"/>
</dbReference>
<organism evidence="6 7">
    <name type="scientific">Fonsecaea erecta</name>
    <dbReference type="NCBI Taxonomy" id="1367422"/>
    <lineage>
        <taxon>Eukaryota</taxon>
        <taxon>Fungi</taxon>
        <taxon>Dikarya</taxon>
        <taxon>Ascomycota</taxon>
        <taxon>Pezizomycotina</taxon>
        <taxon>Eurotiomycetes</taxon>
        <taxon>Chaetothyriomycetidae</taxon>
        <taxon>Chaetothyriales</taxon>
        <taxon>Herpotrichiellaceae</taxon>
        <taxon>Fonsecaea</taxon>
    </lineage>
</organism>
<dbReference type="Proteomes" id="UP000078343">
    <property type="component" value="Unassembled WGS sequence"/>
</dbReference>
<evidence type="ECO:0000256" key="2">
    <source>
        <dbReference type="ARBA" id="ARBA00022692"/>
    </source>
</evidence>
<keyword evidence="4 5" id="KW-0472">Membrane</keyword>
<dbReference type="PANTHER" id="PTHR23502:SF22">
    <property type="entry name" value="MAJOR FACILITATOR SUPERFAMILY (MFS) PROFILE DOMAIN-CONTAINING PROTEIN"/>
    <property type="match status" value="1"/>
</dbReference>
<sequence length="615" mass="68176">MARQIMALQIKRPAKDWKALYYSLVARLSTQQEDLISRRPPLFFDPWNLGVSLPVLTKVPSLSGTLEEEAEKTSISKEEVSEHHERFKVPAAHNKAGITLVPAPSDDPRDPLNWSRGRKLLTLFIVSFAGFTGTLQAVGNVSSVFQQGALYRKTPVEITYSVRSMILFRYGNGALAYTRWIKVSAATAGLCAGPLFWSPVSRRIGRGGSILWATVLTLACTVWAATCTGSGDYYSFVLSRLFGCLAGSCATTVGASYITDTFFLHQRGKCFAFYNVMILLGTLAGPTFSGFVVGNGAPWDIEYWYNVGLEGFVILLIFFLLEETGWTRPGRPAYPIPSTSFLQRSVDVYLFRKPNAAEGMTNREALHLATMPIRIGIHPVGILGGLFLMIVFGWGVGVNNLLAVFLQSPVSEKGYGFTPNQNAEFTFAAWSGCIIGQLYGLAFNDRLPLWICRKTGGIWKPEFRLHALWFPTFFCLNVGLGLFGAALQYHLHYMVAAVGNFLLNFSSNVAVPVLVNYEVECFTKYPVEAATVMNFYRTIFGIAIPFFINGWEAEVGVGWVFGMMAFVSLAAFCLVIVLMLAGHRIRHWFRSDIMSSEEGTKIIGEEVNRLDVEAH</sequence>
<feature type="transmembrane region" description="Helical" evidence="5">
    <location>
        <begin position="209"/>
        <end position="226"/>
    </location>
</feature>
<feature type="transmembrane region" description="Helical" evidence="5">
    <location>
        <begin position="303"/>
        <end position="321"/>
    </location>
</feature>
<proteinExistence type="predicted"/>
<reference evidence="6 7" key="1">
    <citation type="submission" date="2016-04" db="EMBL/GenBank/DDBJ databases">
        <title>Draft genome of Fonsecaea erecta CBS 125763.</title>
        <authorList>
            <person name="Weiss V.A."/>
            <person name="Vicente V.A."/>
            <person name="Raittz R.T."/>
            <person name="Moreno L.F."/>
            <person name="De Souza E.M."/>
            <person name="Pedrosa F.O."/>
            <person name="Steffens M.B."/>
            <person name="Faoro H."/>
            <person name="Tadra-Sfeir M.Z."/>
            <person name="Najafzadeh M.J."/>
            <person name="Felipe M.S."/>
            <person name="Teixeira M."/>
            <person name="Sun J."/>
            <person name="Xi L."/>
            <person name="Gomes R."/>
            <person name="De Azevedo C.M."/>
            <person name="Salgado C.G."/>
            <person name="Da Silva M.B."/>
            <person name="Nascimento M.F."/>
            <person name="Queiroz-Telles F."/>
            <person name="Attili D.S."/>
            <person name="Gorbushina A."/>
        </authorList>
    </citation>
    <scope>NUCLEOTIDE SEQUENCE [LARGE SCALE GENOMIC DNA]</scope>
    <source>
        <strain evidence="6 7">CBS 125763</strain>
    </source>
</reference>
<feature type="transmembrane region" description="Helical" evidence="5">
    <location>
        <begin position="425"/>
        <end position="444"/>
    </location>
</feature>
<feature type="transmembrane region" description="Helical" evidence="5">
    <location>
        <begin position="560"/>
        <end position="581"/>
    </location>
</feature>